<dbReference type="EMBL" id="JANPWB010000008">
    <property type="protein sequence ID" value="KAJ1167186.1"/>
    <property type="molecule type" value="Genomic_DNA"/>
</dbReference>
<organism evidence="1 2">
    <name type="scientific">Pleurodeles waltl</name>
    <name type="common">Iberian ribbed newt</name>
    <dbReference type="NCBI Taxonomy" id="8319"/>
    <lineage>
        <taxon>Eukaryota</taxon>
        <taxon>Metazoa</taxon>
        <taxon>Chordata</taxon>
        <taxon>Craniata</taxon>
        <taxon>Vertebrata</taxon>
        <taxon>Euteleostomi</taxon>
        <taxon>Amphibia</taxon>
        <taxon>Batrachia</taxon>
        <taxon>Caudata</taxon>
        <taxon>Salamandroidea</taxon>
        <taxon>Salamandridae</taxon>
        <taxon>Pleurodelinae</taxon>
        <taxon>Pleurodeles</taxon>
    </lineage>
</organism>
<evidence type="ECO:0000313" key="2">
    <source>
        <dbReference type="Proteomes" id="UP001066276"/>
    </source>
</evidence>
<name>A0AAV7ST58_PLEWA</name>
<keyword evidence="2" id="KW-1185">Reference proteome</keyword>
<comment type="caution">
    <text evidence="1">The sequence shown here is derived from an EMBL/GenBank/DDBJ whole genome shotgun (WGS) entry which is preliminary data.</text>
</comment>
<dbReference type="AlphaFoldDB" id="A0AAV7ST58"/>
<proteinExistence type="predicted"/>
<dbReference type="Proteomes" id="UP001066276">
    <property type="component" value="Chromosome 4_2"/>
</dbReference>
<sequence>MTLFACSTEGRVWDCRVHNACMDGECLSAAPTLNLASVLKEAPEEKVASPTLGHTLWPRARRLNPAKQSMQAAKWKDQSREAPAVAGRVEGPVWGSFAIVRRVEGPVLGSTHCRQLSGRASLGKHPM</sequence>
<accession>A0AAV7ST58</accession>
<reference evidence="1" key="1">
    <citation type="journal article" date="2022" name="bioRxiv">
        <title>Sequencing and chromosome-scale assembly of the giantPleurodeles waltlgenome.</title>
        <authorList>
            <person name="Brown T."/>
            <person name="Elewa A."/>
            <person name="Iarovenko S."/>
            <person name="Subramanian E."/>
            <person name="Araus A.J."/>
            <person name="Petzold A."/>
            <person name="Susuki M."/>
            <person name="Suzuki K.-i.T."/>
            <person name="Hayashi T."/>
            <person name="Toyoda A."/>
            <person name="Oliveira C."/>
            <person name="Osipova E."/>
            <person name="Leigh N.D."/>
            <person name="Simon A."/>
            <person name="Yun M.H."/>
        </authorList>
    </citation>
    <scope>NUCLEOTIDE SEQUENCE</scope>
    <source>
        <strain evidence="1">20211129_DDA</strain>
        <tissue evidence="1">Liver</tissue>
    </source>
</reference>
<evidence type="ECO:0000313" key="1">
    <source>
        <dbReference type="EMBL" id="KAJ1167186.1"/>
    </source>
</evidence>
<protein>
    <submittedName>
        <fullName evidence="1">Uncharacterized protein</fullName>
    </submittedName>
</protein>
<gene>
    <name evidence="1" type="ORF">NDU88_007579</name>
</gene>